<protein>
    <submittedName>
        <fullName evidence="2">Venom allergen-like protein 5</fullName>
    </submittedName>
</protein>
<dbReference type="AlphaFoldDB" id="Q1WIQ2"/>
<dbReference type="SUPFAM" id="SSF55797">
    <property type="entry name" value="PR-1-like"/>
    <property type="match status" value="1"/>
</dbReference>
<accession>Q1WIQ2</accession>
<dbReference type="PANTHER" id="PTHR10334">
    <property type="entry name" value="CYSTEINE-RICH SECRETORY PROTEIN-RELATED"/>
    <property type="match status" value="1"/>
</dbReference>
<dbReference type="CDD" id="cd05380">
    <property type="entry name" value="CAP_euk"/>
    <property type="match status" value="1"/>
</dbReference>
<evidence type="ECO:0000259" key="1">
    <source>
        <dbReference type="SMART" id="SM00198"/>
    </source>
</evidence>
<evidence type="ECO:0000313" key="2">
    <source>
        <dbReference type="EMBL" id="ABB88846.2"/>
    </source>
</evidence>
<dbReference type="InterPro" id="IPR001283">
    <property type="entry name" value="CRISP-related"/>
</dbReference>
<dbReference type="EMBL" id="DQ269980">
    <property type="protein sequence ID" value="ABB88846.2"/>
    <property type="molecule type" value="mRNA"/>
</dbReference>
<sequence>MCTDHCTRLIYSSSCWKAIHLEMTVKCQSSLTALTTLCLLVCCCVHAAMDNATREKLLKLHNNARVSVMHGRLEGQPIAKSIKPLKWNMELEKKAQMLADTCYFGPDSAIERKVPGFTNVGQNWAGASTVDIGFQRWLNEYKNYDFFNRLCLVGRCIHYTQIVWENTTDIGCGVATCPHSPFKLSIVCNYGPGGGCPRQFPYSVKGLYRQWTIKYGRKWYSWRYGRRCRPVYVKQRCNHTNERQLNRTPAIQKKRYKLIKQYLCPNKQKV</sequence>
<name>Q1WIQ2_SCHMA</name>
<proteinExistence type="evidence at transcript level"/>
<dbReference type="Gene3D" id="3.40.33.10">
    <property type="entry name" value="CAP"/>
    <property type="match status" value="1"/>
</dbReference>
<dbReference type="InterPro" id="IPR014044">
    <property type="entry name" value="CAP_dom"/>
</dbReference>
<dbReference type="HOGENOM" id="CLU_1031778_0_0_1"/>
<reference evidence="2" key="1">
    <citation type="journal article" date="2008" name="BMC Genomics">
        <title>Developmentally regulated expression, alternative splicing and distinct sub-groupings in members of the Schistosoma mansoni venom allergen-like (SmVAL) gene family.</title>
        <authorList>
            <person name="Chalmers I.W."/>
            <person name="McArdle A.J."/>
            <person name="Coulson R.M."/>
            <person name="Wagner M.A."/>
            <person name="Schmid R."/>
            <person name="Hirai H."/>
            <person name="Hoffmann K.F."/>
        </authorList>
    </citation>
    <scope>NUCLEOTIDE SEQUENCE</scope>
</reference>
<organism evidence="2">
    <name type="scientific">Schistosoma mansoni</name>
    <name type="common">Blood fluke</name>
    <dbReference type="NCBI Taxonomy" id="6183"/>
    <lineage>
        <taxon>Eukaryota</taxon>
        <taxon>Metazoa</taxon>
        <taxon>Spiralia</taxon>
        <taxon>Lophotrochozoa</taxon>
        <taxon>Platyhelminthes</taxon>
        <taxon>Trematoda</taxon>
        <taxon>Digenea</taxon>
        <taxon>Strigeidida</taxon>
        <taxon>Schistosomatoidea</taxon>
        <taxon>Schistosomatidae</taxon>
        <taxon>Schistosoma</taxon>
    </lineage>
</organism>
<feature type="domain" description="SCP" evidence="1">
    <location>
        <begin position="52"/>
        <end position="198"/>
    </location>
</feature>
<dbReference type="InterPro" id="IPR035940">
    <property type="entry name" value="CAP_sf"/>
</dbReference>
<dbReference type="PRINTS" id="PR00837">
    <property type="entry name" value="V5TPXLIKE"/>
</dbReference>
<dbReference type="SMART" id="SM00198">
    <property type="entry name" value="SCP"/>
    <property type="match status" value="1"/>
</dbReference>
<dbReference type="Pfam" id="PF00188">
    <property type="entry name" value="CAP"/>
    <property type="match status" value="1"/>
</dbReference>